<dbReference type="Proteomes" id="UP000245926">
    <property type="component" value="Chromosome"/>
</dbReference>
<dbReference type="AlphaFoldDB" id="A0A2U8W5W5"/>
<sequence>MFTPTGSTILRDDLGVQETTETDNVVRWDGERLYVEHDVYHNGQLVHRKYRRNVTEPVARALLAVINRSKQ</sequence>
<dbReference type="OrthoDB" id="7998144at2"/>
<evidence type="ECO:0000313" key="2">
    <source>
        <dbReference type="Proteomes" id="UP000245926"/>
    </source>
</evidence>
<keyword evidence="2" id="KW-1185">Reference proteome</keyword>
<accession>A0A2U8W5W5</accession>
<evidence type="ECO:0000313" key="1">
    <source>
        <dbReference type="EMBL" id="AWN41439.1"/>
    </source>
</evidence>
<protein>
    <submittedName>
        <fullName evidence="1">Uncharacterized protein</fullName>
    </submittedName>
</protein>
<dbReference type="EMBL" id="CP029550">
    <property type="protein sequence ID" value="AWN41439.1"/>
    <property type="molecule type" value="Genomic_DNA"/>
</dbReference>
<reference evidence="2" key="1">
    <citation type="submission" date="2018-05" db="EMBL/GenBank/DDBJ databases">
        <title>Complete Genome Sequence of Methylobacterium sp. 17SD2-17.</title>
        <authorList>
            <person name="Srinivasan S."/>
        </authorList>
    </citation>
    <scope>NUCLEOTIDE SEQUENCE [LARGE SCALE GENOMIC DNA]</scope>
    <source>
        <strain evidence="2">17SD2-17</strain>
    </source>
</reference>
<organism evidence="1 2">
    <name type="scientific">Methylobacterium durans</name>
    <dbReference type="NCBI Taxonomy" id="2202825"/>
    <lineage>
        <taxon>Bacteria</taxon>
        <taxon>Pseudomonadati</taxon>
        <taxon>Pseudomonadota</taxon>
        <taxon>Alphaproteobacteria</taxon>
        <taxon>Hyphomicrobiales</taxon>
        <taxon>Methylobacteriaceae</taxon>
        <taxon>Methylobacterium</taxon>
    </lineage>
</organism>
<dbReference type="RefSeq" id="WP_109890455.1">
    <property type="nucleotide sequence ID" value="NZ_CP029550.1"/>
</dbReference>
<proteinExistence type="predicted"/>
<gene>
    <name evidence="1" type="ORF">DK389_14080</name>
</gene>
<name>A0A2U8W5W5_9HYPH</name>
<dbReference type="KEGG" id="mets:DK389_14080"/>